<evidence type="ECO:0000256" key="3">
    <source>
        <dbReference type="RuleBase" id="RU361235"/>
    </source>
</evidence>
<dbReference type="Gene3D" id="3.40.50.1820">
    <property type="entry name" value="alpha/beta hydrolase"/>
    <property type="match status" value="1"/>
</dbReference>
<evidence type="ECO:0000259" key="5">
    <source>
        <dbReference type="Pfam" id="PF00135"/>
    </source>
</evidence>
<sequence length="525" mass="55247">MLRKVLVLGVAGALLAAVGTASAVDGPDRTVVRTDAGQVRGKTAGEVRTFEGVPYAAPPTGELRWRSPHPVRPWTGVRDATAPASACPQQDNPEAPGGSTNEDCLYVNVTTPVKDPARPRPVVVWVPGGGFFMGAGHNYLARRMAEQGDAVVVTINYRLGIFGFFGHHGLPGSGTFGLQDQQAALRWVQRNAAAFGGDAGNVTLAGESAGGMSTCAQLTSPGSAGLFHRAIMQSGSCDFDWPKGGQYPGQQAGSFWVPQQAIRQQGDEIAAKELGCPGGAGALACLRGRPPAELMKQFLAFTSSGTGSAVLPESPATALANGRFHRVPVLSGNNRDEGRSWLTAFDNGKIDAAKYHQLVATMAGGAAPKVEAEYPLPAYESPAHAWGAVTTDRIWSCNQVRSDRTLSSKVPTYAYEFSDPHSPLVKAFPGPIKEGAIHGVELPYLFDVRGANLKLAPDQQVLADQMVGYWTAFARTGDPNGPGRPHWAPVSRDVSGPSLKPTGQGGIATVDLAAEHHCGFWAGLR</sequence>
<dbReference type="SUPFAM" id="SSF53474">
    <property type="entry name" value="alpha/beta-Hydrolases"/>
    <property type="match status" value="1"/>
</dbReference>
<dbReference type="InterPro" id="IPR002018">
    <property type="entry name" value="CarbesteraseB"/>
</dbReference>
<keyword evidence="2 3" id="KW-0378">Hydrolase</keyword>
<dbReference type="PANTHER" id="PTHR11559">
    <property type="entry name" value="CARBOXYLESTERASE"/>
    <property type="match status" value="1"/>
</dbReference>
<feature type="signal peptide" evidence="3">
    <location>
        <begin position="1"/>
        <end position="23"/>
    </location>
</feature>
<gene>
    <name evidence="6" type="ORF">GCM10009754_27500</name>
</gene>
<dbReference type="PROSITE" id="PS00122">
    <property type="entry name" value="CARBOXYLESTERASE_B_1"/>
    <property type="match status" value="1"/>
</dbReference>
<feature type="domain" description="Carboxylesterase type B" evidence="5">
    <location>
        <begin position="29"/>
        <end position="493"/>
    </location>
</feature>
<evidence type="ECO:0000256" key="1">
    <source>
        <dbReference type="ARBA" id="ARBA00005964"/>
    </source>
</evidence>
<protein>
    <recommendedName>
        <fullName evidence="3">Carboxylic ester hydrolase</fullName>
        <ecNumber evidence="3">3.1.1.-</ecNumber>
    </recommendedName>
</protein>
<evidence type="ECO:0000256" key="4">
    <source>
        <dbReference type="SAM" id="MobiDB-lite"/>
    </source>
</evidence>
<dbReference type="EMBL" id="BAAANN010000009">
    <property type="protein sequence ID" value="GAA1956156.1"/>
    <property type="molecule type" value="Genomic_DNA"/>
</dbReference>
<keyword evidence="7" id="KW-1185">Reference proteome</keyword>
<feature type="region of interest" description="Disordered" evidence="4">
    <location>
        <begin position="76"/>
        <end position="103"/>
    </location>
</feature>
<name>A0ABP5C173_9PSEU</name>
<evidence type="ECO:0000313" key="7">
    <source>
        <dbReference type="Proteomes" id="UP001501116"/>
    </source>
</evidence>
<reference evidence="7" key="1">
    <citation type="journal article" date="2019" name="Int. J. Syst. Evol. Microbiol.">
        <title>The Global Catalogue of Microorganisms (GCM) 10K type strain sequencing project: providing services to taxonomists for standard genome sequencing and annotation.</title>
        <authorList>
            <consortium name="The Broad Institute Genomics Platform"/>
            <consortium name="The Broad Institute Genome Sequencing Center for Infectious Disease"/>
            <person name="Wu L."/>
            <person name="Ma J."/>
        </authorList>
    </citation>
    <scope>NUCLEOTIDE SEQUENCE [LARGE SCALE GENOMIC DNA]</scope>
    <source>
        <strain evidence="7">JCM 14545</strain>
    </source>
</reference>
<accession>A0ABP5C173</accession>
<dbReference type="InterPro" id="IPR019826">
    <property type="entry name" value="Carboxylesterase_B_AS"/>
</dbReference>
<proteinExistence type="inferred from homology"/>
<organism evidence="6 7">
    <name type="scientific">Amycolatopsis minnesotensis</name>
    <dbReference type="NCBI Taxonomy" id="337894"/>
    <lineage>
        <taxon>Bacteria</taxon>
        <taxon>Bacillati</taxon>
        <taxon>Actinomycetota</taxon>
        <taxon>Actinomycetes</taxon>
        <taxon>Pseudonocardiales</taxon>
        <taxon>Pseudonocardiaceae</taxon>
        <taxon>Amycolatopsis</taxon>
    </lineage>
</organism>
<feature type="chain" id="PRO_5044988869" description="Carboxylic ester hydrolase" evidence="3">
    <location>
        <begin position="24"/>
        <end position="525"/>
    </location>
</feature>
<dbReference type="EC" id="3.1.1.-" evidence="3"/>
<feature type="compositionally biased region" description="Polar residues" evidence="4">
    <location>
        <begin position="87"/>
        <end position="102"/>
    </location>
</feature>
<dbReference type="Pfam" id="PF00135">
    <property type="entry name" value="COesterase"/>
    <property type="match status" value="1"/>
</dbReference>
<dbReference type="Proteomes" id="UP001501116">
    <property type="component" value="Unassembled WGS sequence"/>
</dbReference>
<comment type="caution">
    <text evidence="6">The sequence shown here is derived from an EMBL/GenBank/DDBJ whole genome shotgun (WGS) entry which is preliminary data.</text>
</comment>
<evidence type="ECO:0000256" key="2">
    <source>
        <dbReference type="ARBA" id="ARBA00022801"/>
    </source>
</evidence>
<dbReference type="InterPro" id="IPR050309">
    <property type="entry name" value="Type-B_Carboxylest/Lipase"/>
</dbReference>
<keyword evidence="3" id="KW-0732">Signal</keyword>
<dbReference type="RefSeq" id="WP_344417517.1">
    <property type="nucleotide sequence ID" value="NZ_BAAANN010000009.1"/>
</dbReference>
<evidence type="ECO:0000313" key="6">
    <source>
        <dbReference type="EMBL" id="GAA1956156.1"/>
    </source>
</evidence>
<comment type="similarity">
    <text evidence="1 3">Belongs to the type-B carboxylesterase/lipase family.</text>
</comment>
<dbReference type="InterPro" id="IPR029058">
    <property type="entry name" value="AB_hydrolase_fold"/>
</dbReference>